<gene>
    <name evidence="1" type="ORF">GGR95_002934</name>
</gene>
<comment type="caution">
    <text evidence="1">The sequence shown here is derived from an EMBL/GenBank/DDBJ whole genome shotgun (WGS) entry which is preliminary data.</text>
</comment>
<proteinExistence type="predicted"/>
<dbReference type="AlphaFoldDB" id="A0A7W6ECJ1"/>
<protein>
    <submittedName>
        <fullName evidence="1">Uncharacterized protein</fullName>
    </submittedName>
</protein>
<accession>A0A7W6ECJ1</accession>
<dbReference type="EMBL" id="JACIEI010000013">
    <property type="protein sequence ID" value="MBB3995279.1"/>
    <property type="molecule type" value="Genomic_DNA"/>
</dbReference>
<dbReference type="Proteomes" id="UP000530268">
    <property type="component" value="Unassembled WGS sequence"/>
</dbReference>
<name>A0A7W6ECJ1_9RHOB</name>
<evidence type="ECO:0000313" key="2">
    <source>
        <dbReference type="Proteomes" id="UP000530268"/>
    </source>
</evidence>
<sequence>MKPIGIIEPDRLKLIPRDTHAAHEFCFHLHDTMGRILVQMERKRAGDISFNLASEEEARLLQSGIHPLDFLSQTGRSELERRAVVNHVTNALYADMLHFIYEALRALEKRKFTVAFALLRKPLTEGLLVVCQACANEADFFDNLKTNAANLTKKKRFGTDGIQRLIESAVGACRGTECINPETINSLVFDRDNSDGLANLFDKALHLATGAPQLRTENYNINFIFKDPTDDDIYTGSTYQQIATVLLFLNLMQIELYSRMHEPNRQHENWLLFTATATFQTLFSSGRSSMVRFVNQNFKEFLECPTCGSSINLRKAEAPRLFIGETLECRACETVQHFPFGWLLHKLELDLFDRGS</sequence>
<evidence type="ECO:0000313" key="1">
    <source>
        <dbReference type="EMBL" id="MBB3995279.1"/>
    </source>
</evidence>
<reference evidence="1 2" key="1">
    <citation type="submission" date="2020-08" db="EMBL/GenBank/DDBJ databases">
        <title>Genomic Encyclopedia of Type Strains, Phase IV (KMG-IV): sequencing the most valuable type-strain genomes for metagenomic binning, comparative biology and taxonomic classification.</title>
        <authorList>
            <person name="Goeker M."/>
        </authorList>
    </citation>
    <scope>NUCLEOTIDE SEQUENCE [LARGE SCALE GENOMIC DNA]</scope>
    <source>
        <strain evidence="1 2">DSM 102234</strain>
    </source>
</reference>
<dbReference type="RefSeq" id="WP_184567065.1">
    <property type="nucleotide sequence ID" value="NZ_JACIEI010000013.1"/>
</dbReference>
<keyword evidence="2" id="KW-1185">Reference proteome</keyword>
<organism evidence="1 2">
    <name type="scientific">Sulfitobacter undariae</name>
    <dbReference type="NCBI Taxonomy" id="1563671"/>
    <lineage>
        <taxon>Bacteria</taxon>
        <taxon>Pseudomonadati</taxon>
        <taxon>Pseudomonadota</taxon>
        <taxon>Alphaproteobacteria</taxon>
        <taxon>Rhodobacterales</taxon>
        <taxon>Roseobacteraceae</taxon>
        <taxon>Sulfitobacter</taxon>
    </lineage>
</organism>